<gene>
    <name evidence="3" type="ORF">CNEO2_130087</name>
</gene>
<dbReference type="InterPro" id="IPR013324">
    <property type="entry name" value="RNA_pol_sigma_r3/r4-like"/>
</dbReference>
<name>A0AAD1YCB4_9CLOT</name>
<accession>A0AAD1YCB4</accession>
<dbReference type="PANTHER" id="PTHR37478">
    <property type="match status" value="1"/>
</dbReference>
<dbReference type="RefSeq" id="WP_058294588.1">
    <property type="nucleotide sequence ID" value="NZ_CAMRXB010000085.1"/>
</dbReference>
<evidence type="ECO:0000256" key="2">
    <source>
        <dbReference type="HAMAP-Rule" id="MF_00674"/>
    </source>
</evidence>
<dbReference type="SUPFAM" id="SSF88659">
    <property type="entry name" value="Sigma3 and sigma4 domains of RNA polymerase sigma factors"/>
    <property type="match status" value="1"/>
</dbReference>
<sequence>MPRPKKCRRICSMPKTEEFIPVGKNMDDEIIVMNLDEYEAIRLIDLEKMSQEQCAKQMNVARTTITAIYDSARYKIANSLINGKKILIDGGNIELCEYHSKCCGMGCMKKCFEDNKTCSKNCCNK</sequence>
<dbReference type="AlphaFoldDB" id="A0AAD1YCB4"/>
<dbReference type="HAMAP" id="MF_00674">
    <property type="entry name" value="UPF0251"/>
    <property type="match status" value="1"/>
</dbReference>
<protein>
    <recommendedName>
        <fullName evidence="2">UPF0251 protein CNEO2_130087</fullName>
    </recommendedName>
</protein>
<dbReference type="InterPro" id="IPR002852">
    <property type="entry name" value="UPF0251"/>
</dbReference>
<dbReference type="Pfam" id="PF02001">
    <property type="entry name" value="DUF134"/>
    <property type="match status" value="1"/>
</dbReference>
<comment type="caution">
    <text evidence="3">The sequence shown here is derived from an EMBL/GenBank/DDBJ whole genome shotgun (WGS) entry which is preliminary data.</text>
</comment>
<organism evidence="3 4">
    <name type="scientific">Clostridium neonatale</name>
    <dbReference type="NCBI Taxonomy" id="137838"/>
    <lineage>
        <taxon>Bacteria</taxon>
        <taxon>Bacillati</taxon>
        <taxon>Bacillota</taxon>
        <taxon>Clostridia</taxon>
        <taxon>Eubacteriales</taxon>
        <taxon>Clostridiaceae</taxon>
        <taxon>Clostridium</taxon>
    </lineage>
</organism>
<dbReference type="PANTHER" id="PTHR37478:SF2">
    <property type="entry name" value="UPF0251 PROTEIN TK0562"/>
    <property type="match status" value="1"/>
</dbReference>
<evidence type="ECO:0000256" key="1">
    <source>
        <dbReference type="ARBA" id="ARBA00009350"/>
    </source>
</evidence>
<dbReference type="EMBL" id="CAMTCP010000044">
    <property type="protein sequence ID" value="CAI3543404.1"/>
    <property type="molecule type" value="Genomic_DNA"/>
</dbReference>
<evidence type="ECO:0000313" key="4">
    <source>
        <dbReference type="Proteomes" id="UP001189143"/>
    </source>
</evidence>
<evidence type="ECO:0000313" key="3">
    <source>
        <dbReference type="EMBL" id="CAI3543404.1"/>
    </source>
</evidence>
<reference evidence="3" key="1">
    <citation type="submission" date="2022-10" db="EMBL/GenBank/DDBJ databases">
        <authorList>
            <person name="Aires J."/>
            <person name="Mesa V."/>
        </authorList>
    </citation>
    <scope>NUCLEOTIDE SEQUENCE</scope>
    <source>
        <strain evidence="3">Clostridium neonatale JD116</strain>
    </source>
</reference>
<comment type="similarity">
    <text evidence="1 2">Belongs to the UPF0251 family.</text>
</comment>
<proteinExistence type="inferred from homology"/>
<dbReference type="Proteomes" id="UP001189143">
    <property type="component" value="Unassembled WGS sequence"/>
</dbReference>